<evidence type="ECO:0000256" key="1">
    <source>
        <dbReference type="SAM" id="Phobius"/>
    </source>
</evidence>
<feature type="transmembrane region" description="Helical" evidence="1">
    <location>
        <begin position="81"/>
        <end position="108"/>
    </location>
</feature>
<protein>
    <submittedName>
        <fullName evidence="2">Uncharacterized protein</fullName>
    </submittedName>
</protein>
<evidence type="ECO:0000313" key="3">
    <source>
        <dbReference type="Proteomes" id="UP000320176"/>
    </source>
</evidence>
<organism evidence="2 3">
    <name type="scientific">Stieleria varia</name>
    <dbReference type="NCBI Taxonomy" id="2528005"/>
    <lineage>
        <taxon>Bacteria</taxon>
        <taxon>Pseudomonadati</taxon>
        <taxon>Planctomycetota</taxon>
        <taxon>Planctomycetia</taxon>
        <taxon>Pirellulales</taxon>
        <taxon>Pirellulaceae</taxon>
        <taxon>Stieleria</taxon>
    </lineage>
</organism>
<keyword evidence="1" id="KW-0472">Membrane</keyword>
<proteinExistence type="predicted"/>
<dbReference type="RefSeq" id="WP_146519518.1">
    <property type="nucleotide sequence ID" value="NZ_CP151726.1"/>
</dbReference>
<keyword evidence="1" id="KW-1133">Transmembrane helix</keyword>
<accession>A0A5C6B3V3</accession>
<dbReference type="AlphaFoldDB" id="A0A5C6B3V3"/>
<reference evidence="2 3" key="1">
    <citation type="submission" date="2019-02" db="EMBL/GenBank/DDBJ databases">
        <title>Deep-cultivation of Planctomycetes and their phenomic and genomic characterization uncovers novel biology.</title>
        <authorList>
            <person name="Wiegand S."/>
            <person name="Jogler M."/>
            <person name="Boedeker C."/>
            <person name="Pinto D."/>
            <person name="Vollmers J."/>
            <person name="Rivas-Marin E."/>
            <person name="Kohn T."/>
            <person name="Peeters S.H."/>
            <person name="Heuer A."/>
            <person name="Rast P."/>
            <person name="Oberbeckmann S."/>
            <person name="Bunk B."/>
            <person name="Jeske O."/>
            <person name="Meyerdierks A."/>
            <person name="Storesund J.E."/>
            <person name="Kallscheuer N."/>
            <person name="Luecker S."/>
            <person name="Lage O.M."/>
            <person name="Pohl T."/>
            <person name="Merkel B.J."/>
            <person name="Hornburger P."/>
            <person name="Mueller R.-W."/>
            <person name="Bruemmer F."/>
            <person name="Labrenz M."/>
            <person name="Spormann A.M."/>
            <person name="Op Den Camp H."/>
            <person name="Overmann J."/>
            <person name="Amann R."/>
            <person name="Jetten M.S.M."/>
            <person name="Mascher T."/>
            <person name="Medema M.H."/>
            <person name="Devos D.P."/>
            <person name="Kaster A.-K."/>
            <person name="Ovreas L."/>
            <person name="Rohde M."/>
            <person name="Galperin M.Y."/>
            <person name="Jogler C."/>
        </authorList>
    </citation>
    <scope>NUCLEOTIDE SEQUENCE [LARGE SCALE GENOMIC DNA]</scope>
    <source>
        <strain evidence="2 3">Pla52n</strain>
    </source>
</reference>
<keyword evidence="3" id="KW-1185">Reference proteome</keyword>
<dbReference type="EMBL" id="SJPN01000002">
    <property type="protein sequence ID" value="TWU06437.1"/>
    <property type="molecule type" value="Genomic_DNA"/>
</dbReference>
<evidence type="ECO:0000313" key="2">
    <source>
        <dbReference type="EMBL" id="TWU06437.1"/>
    </source>
</evidence>
<feature type="transmembrane region" description="Helical" evidence="1">
    <location>
        <begin position="15"/>
        <end position="37"/>
    </location>
</feature>
<dbReference type="OrthoDB" id="287268at2"/>
<name>A0A5C6B3V3_9BACT</name>
<keyword evidence="1" id="KW-0812">Transmembrane</keyword>
<dbReference type="Proteomes" id="UP000320176">
    <property type="component" value="Unassembled WGS sequence"/>
</dbReference>
<gene>
    <name evidence="2" type="ORF">Pla52n_21580</name>
</gene>
<sequence length="117" mass="13279">MNEPNRPNEANEPRIWPGIIVGTLLIEAFTCLLRFGLKLESTRDTASTIGRLTMGLRIHHSYIGAAIVLLVIPTIHRYPKIARYLLIVGASLILSDLIHHFVVLAYWVGDPQFDLWY</sequence>
<comment type="caution">
    <text evidence="2">The sequence shown here is derived from an EMBL/GenBank/DDBJ whole genome shotgun (WGS) entry which is preliminary data.</text>
</comment>
<feature type="transmembrane region" description="Helical" evidence="1">
    <location>
        <begin position="58"/>
        <end position="75"/>
    </location>
</feature>